<evidence type="ECO:0000313" key="1">
    <source>
        <dbReference type="EMBL" id="MCI0756302.1"/>
    </source>
</evidence>
<dbReference type="Proteomes" id="UP001201985">
    <property type="component" value="Unassembled WGS sequence"/>
</dbReference>
<gene>
    <name evidence="1" type="ORF">MON41_21920</name>
</gene>
<evidence type="ECO:0000313" key="2">
    <source>
        <dbReference type="Proteomes" id="UP001201985"/>
    </source>
</evidence>
<evidence type="ECO:0008006" key="3">
    <source>
        <dbReference type="Google" id="ProtNLM"/>
    </source>
</evidence>
<dbReference type="InterPro" id="IPR008948">
    <property type="entry name" value="L-Aspartase-like"/>
</dbReference>
<dbReference type="SUPFAM" id="SSF48557">
    <property type="entry name" value="L-aspartase-like"/>
    <property type="match status" value="1"/>
</dbReference>
<comment type="caution">
    <text evidence="1">The sequence shown here is derived from an EMBL/GenBank/DDBJ whole genome shotgun (WGS) entry which is preliminary data.</text>
</comment>
<dbReference type="EMBL" id="JALBUU010000125">
    <property type="protein sequence ID" value="MCI0756302.1"/>
    <property type="molecule type" value="Genomic_DNA"/>
</dbReference>
<dbReference type="Gene3D" id="1.20.200.10">
    <property type="entry name" value="Fumarase/aspartase (Central domain)"/>
    <property type="match status" value="1"/>
</dbReference>
<dbReference type="RefSeq" id="WP_202910836.1">
    <property type="nucleotide sequence ID" value="NZ_JALBUU010000125.1"/>
</dbReference>
<name>A0ABS9WAN5_9PROT</name>
<keyword evidence="2" id="KW-1185">Reference proteome</keyword>
<proteinExistence type="predicted"/>
<sequence>MATQYAQSCPWILLREGNGNTYVSSVMPQKRNPGLLNDTRSSASSVIALAIGRIFQDHNIPPGMPDPKRVRDNSALGSATTRMLQDWDRILKALVISPEQALEELNSD</sequence>
<organism evidence="1 2">
    <name type="scientific">Teichococcus vastitatis</name>
    <dbReference type="NCBI Taxonomy" id="2307076"/>
    <lineage>
        <taxon>Bacteria</taxon>
        <taxon>Pseudomonadati</taxon>
        <taxon>Pseudomonadota</taxon>
        <taxon>Alphaproteobacteria</taxon>
        <taxon>Acetobacterales</taxon>
        <taxon>Roseomonadaceae</taxon>
        <taxon>Roseomonas</taxon>
    </lineage>
</organism>
<protein>
    <recommendedName>
        <fullName evidence="3">Argininosuccinate lyase</fullName>
    </recommendedName>
</protein>
<reference evidence="1 2" key="1">
    <citation type="submission" date="2022-03" db="EMBL/GenBank/DDBJ databases">
        <title>Complete genome analysis of Roseomonas KG 17.1 : a prolific producer of plant growth promoters.</title>
        <authorList>
            <person name="Saadouli I."/>
            <person name="Najjari A."/>
            <person name="Mosbah A."/>
            <person name="Ouzari H.I."/>
        </authorList>
    </citation>
    <scope>NUCLEOTIDE SEQUENCE [LARGE SCALE GENOMIC DNA]</scope>
    <source>
        <strain evidence="1 2">KG17-1</strain>
    </source>
</reference>
<accession>A0ABS9WAN5</accession>